<keyword evidence="3" id="KW-0808">Transferase</keyword>
<dbReference type="AlphaFoldDB" id="A0A6A3MQB9"/>
<feature type="region of interest" description="Disordered" evidence="10">
    <location>
        <begin position="1"/>
        <end position="58"/>
    </location>
</feature>
<dbReference type="InterPro" id="IPR013083">
    <property type="entry name" value="Znf_RING/FYVE/PHD"/>
</dbReference>
<sequence>MSLGNRSDPEAAAQDEGDWAGRGDDDAVLVSPGAQDAVAPPASSNGQVEASPDVQEDDDTRAADLAVLGDACPICLQTLEDPVMLTGCYHVYCFECLSTWVHSLALHGVDPATCPLCKAPFQEAYANVRSETDFEVFRFQGRQIQDQQSRHRQRDGSDSNRQRLRRRSLVYRRHMRLVRVAGVEVTDSHALPKMHKVKGEYEAWLERELRACIGRDVDLTVLLAIIQCCLNKIAQCGVRKCYDELQQALTPFLYEDAEHFVKELAYFLGSRLNAQAYDAAVEYRCGNPAECTNALCCGGSTT</sequence>
<evidence type="ECO:0000256" key="8">
    <source>
        <dbReference type="ARBA" id="ARBA00023163"/>
    </source>
</evidence>
<dbReference type="GO" id="GO:0006513">
    <property type="term" value="P:protein monoubiquitination"/>
    <property type="evidence" value="ECO:0007669"/>
    <property type="project" value="TreeGrafter"/>
</dbReference>
<evidence type="ECO:0000256" key="10">
    <source>
        <dbReference type="SAM" id="MobiDB-lite"/>
    </source>
</evidence>
<feature type="domain" description="RING-type" evidence="11">
    <location>
        <begin position="72"/>
        <end position="118"/>
    </location>
</feature>
<evidence type="ECO:0000256" key="4">
    <source>
        <dbReference type="ARBA" id="ARBA00022723"/>
    </source>
</evidence>
<dbReference type="EMBL" id="QXFU01000675">
    <property type="protein sequence ID" value="KAE9024871.1"/>
    <property type="molecule type" value="Genomic_DNA"/>
</dbReference>
<accession>A0A6A3MQB9</accession>
<dbReference type="OrthoDB" id="21204at2759"/>
<reference evidence="15 17" key="1">
    <citation type="submission" date="2018-09" db="EMBL/GenBank/DDBJ databases">
        <title>Genomic investigation of the strawberry pathogen Phytophthora fragariae indicates pathogenicity is determined by transcriptional variation in three key races.</title>
        <authorList>
            <person name="Adams T.M."/>
            <person name="Armitage A.D."/>
            <person name="Sobczyk M.K."/>
            <person name="Bates H.J."/>
            <person name="Dunwell J.M."/>
            <person name="Nellist C.F."/>
            <person name="Harrison R.J."/>
        </authorList>
    </citation>
    <scope>NUCLEOTIDE SEQUENCE [LARGE SCALE GENOMIC DNA]</scope>
    <source>
        <strain evidence="13 15">SCRP249</strain>
        <strain evidence="12 17">SCRP324</strain>
        <strain evidence="14 16">SCRP333</strain>
    </source>
</reference>
<keyword evidence="4" id="KW-0479">Metal-binding</keyword>
<dbReference type="PROSITE" id="PS50089">
    <property type="entry name" value="ZF_RING_2"/>
    <property type="match status" value="1"/>
</dbReference>
<keyword evidence="8" id="KW-0804">Transcription</keyword>
<dbReference type="GO" id="GO:0000209">
    <property type="term" value="P:protein polyubiquitination"/>
    <property type="evidence" value="ECO:0007669"/>
    <property type="project" value="TreeGrafter"/>
</dbReference>
<dbReference type="Proteomes" id="UP000434957">
    <property type="component" value="Unassembled WGS sequence"/>
</dbReference>
<evidence type="ECO:0000313" key="15">
    <source>
        <dbReference type="Proteomes" id="UP000429607"/>
    </source>
</evidence>
<comment type="catalytic activity">
    <reaction evidence="1">
        <text>S-ubiquitinyl-[E2 ubiquitin-conjugating enzyme]-L-cysteine + [acceptor protein]-L-lysine = [E2 ubiquitin-conjugating enzyme]-L-cysteine + N(6)-ubiquitinyl-[acceptor protein]-L-lysine.</text>
        <dbReference type="EC" id="2.3.2.27"/>
    </reaction>
</comment>
<dbReference type="EMBL" id="QXFT01000687">
    <property type="protein sequence ID" value="KAE9337883.1"/>
    <property type="molecule type" value="Genomic_DNA"/>
</dbReference>
<dbReference type="Pfam" id="PF00097">
    <property type="entry name" value="zf-C3HC4"/>
    <property type="match status" value="1"/>
</dbReference>
<dbReference type="PANTHER" id="PTHR46077:SF1">
    <property type="entry name" value="TOP1 BINDING ARGININE_SERINE RICH PROTEIN, E3 UBIQUITIN LIGASE"/>
    <property type="match status" value="1"/>
</dbReference>
<dbReference type="Proteomes" id="UP000435112">
    <property type="component" value="Unassembled WGS sequence"/>
</dbReference>
<dbReference type="InterPro" id="IPR018957">
    <property type="entry name" value="Znf_C3HC4_RING-type"/>
</dbReference>
<dbReference type="GO" id="GO:0061630">
    <property type="term" value="F:ubiquitin protein ligase activity"/>
    <property type="evidence" value="ECO:0007669"/>
    <property type="project" value="UniProtKB-EC"/>
</dbReference>
<evidence type="ECO:0000256" key="2">
    <source>
        <dbReference type="ARBA" id="ARBA00012483"/>
    </source>
</evidence>
<organism evidence="13 15">
    <name type="scientific">Phytophthora rubi</name>
    <dbReference type="NCBI Taxonomy" id="129364"/>
    <lineage>
        <taxon>Eukaryota</taxon>
        <taxon>Sar</taxon>
        <taxon>Stramenopiles</taxon>
        <taxon>Oomycota</taxon>
        <taxon>Peronosporomycetes</taxon>
        <taxon>Peronosporales</taxon>
        <taxon>Peronosporaceae</taxon>
        <taxon>Phytophthora</taxon>
    </lineage>
</organism>
<dbReference type="SUPFAM" id="SSF57850">
    <property type="entry name" value="RING/U-box"/>
    <property type="match status" value="1"/>
</dbReference>
<dbReference type="GO" id="GO:0008270">
    <property type="term" value="F:zinc ion binding"/>
    <property type="evidence" value="ECO:0007669"/>
    <property type="project" value="UniProtKB-KW"/>
</dbReference>
<dbReference type="PROSITE" id="PS00518">
    <property type="entry name" value="ZF_RING_1"/>
    <property type="match status" value="1"/>
</dbReference>
<dbReference type="Proteomes" id="UP000429607">
    <property type="component" value="Unassembled WGS sequence"/>
</dbReference>
<evidence type="ECO:0000256" key="6">
    <source>
        <dbReference type="ARBA" id="ARBA00022833"/>
    </source>
</evidence>
<keyword evidence="7" id="KW-0805">Transcription regulation</keyword>
<proteinExistence type="predicted"/>
<dbReference type="Gene3D" id="3.30.40.10">
    <property type="entry name" value="Zinc/RING finger domain, C3HC4 (zinc finger)"/>
    <property type="match status" value="1"/>
</dbReference>
<keyword evidence="16" id="KW-1185">Reference proteome</keyword>
<evidence type="ECO:0000313" key="14">
    <source>
        <dbReference type="EMBL" id="KAE9337883.1"/>
    </source>
</evidence>
<dbReference type="SMART" id="SM00184">
    <property type="entry name" value="RING"/>
    <property type="match status" value="1"/>
</dbReference>
<evidence type="ECO:0000259" key="11">
    <source>
        <dbReference type="PROSITE" id="PS50089"/>
    </source>
</evidence>
<dbReference type="EMBL" id="QXFV01000659">
    <property type="protein sequence ID" value="KAE9031718.1"/>
    <property type="molecule type" value="Genomic_DNA"/>
</dbReference>
<comment type="caution">
    <text evidence="13">The sequence shown here is derived from an EMBL/GenBank/DDBJ whole genome shotgun (WGS) entry which is preliminary data.</text>
</comment>
<gene>
    <name evidence="13" type="ORF">PR001_g10930</name>
    <name evidence="12" type="ORF">PR002_g11339</name>
    <name evidence="14" type="ORF">PR003_g11787</name>
</gene>
<evidence type="ECO:0000313" key="16">
    <source>
        <dbReference type="Proteomes" id="UP000434957"/>
    </source>
</evidence>
<evidence type="ECO:0000256" key="7">
    <source>
        <dbReference type="ARBA" id="ARBA00023015"/>
    </source>
</evidence>
<evidence type="ECO:0000256" key="3">
    <source>
        <dbReference type="ARBA" id="ARBA00022679"/>
    </source>
</evidence>
<keyword evidence="6" id="KW-0862">Zinc</keyword>
<dbReference type="InterPro" id="IPR017907">
    <property type="entry name" value="Znf_RING_CS"/>
</dbReference>
<feature type="region of interest" description="Disordered" evidence="10">
    <location>
        <begin position="143"/>
        <end position="162"/>
    </location>
</feature>
<evidence type="ECO:0000256" key="5">
    <source>
        <dbReference type="ARBA" id="ARBA00022771"/>
    </source>
</evidence>
<evidence type="ECO:0000313" key="13">
    <source>
        <dbReference type="EMBL" id="KAE9031718.1"/>
    </source>
</evidence>
<name>A0A6A3MQB9_9STRA</name>
<evidence type="ECO:0000313" key="17">
    <source>
        <dbReference type="Proteomes" id="UP000435112"/>
    </source>
</evidence>
<keyword evidence="5 9" id="KW-0863">Zinc-finger</keyword>
<evidence type="ECO:0000313" key="12">
    <source>
        <dbReference type="EMBL" id="KAE9024871.1"/>
    </source>
</evidence>
<evidence type="ECO:0000256" key="1">
    <source>
        <dbReference type="ARBA" id="ARBA00000900"/>
    </source>
</evidence>
<evidence type="ECO:0000256" key="9">
    <source>
        <dbReference type="PROSITE-ProRule" id="PRU00175"/>
    </source>
</evidence>
<dbReference type="EC" id="2.3.2.27" evidence="2"/>
<protein>
    <recommendedName>
        <fullName evidence="2">RING-type E3 ubiquitin transferase</fullName>
        <ecNumber evidence="2">2.3.2.27</ecNumber>
    </recommendedName>
</protein>
<dbReference type="InterPro" id="IPR001841">
    <property type="entry name" value="Znf_RING"/>
</dbReference>
<dbReference type="PANTHER" id="PTHR46077">
    <property type="entry name" value="E3 UBIQUITIN-PROTEIN LIGASE TOPORS"/>
    <property type="match status" value="1"/>
</dbReference>